<dbReference type="RefSeq" id="WP_353541342.1">
    <property type="nucleotide sequence ID" value="NZ_BAABRN010000008.1"/>
</dbReference>
<proteinExistence type="predicted"/>
<evidence type="ECO:0000256" key="2">
    <source>
        <dbReference type="SAM" id="Phobius"/>
    </source>
</evidence>
<dbReference type="Proteomes" id="UP001458946">
    <property type="component" value="Unassembled WGS sequence"/>
</dbReference>
<keyword evidence="2" id="KW-0812">Transmembrane</keyword>
<comment type="caution">
    <text evidence="4">The sequence shown here is derived from an EMBL/GenBank/DDBJ whole genome shotgun (WGS) entry which is preliminary data.</text>
</comment>
<keyword evidence="1" id="KW-0802">TPR repeat</keyword>
<dbReference type="EMBL" id="BAABRN010000008">
    <property type="protein sequence ID" value="GAA5501369.1"/>
    <property type="molecule type" value="Genomic_DNA"/>
</dbReference>
<keyword evidence="2" id="KW-1133">Transmembrane helix</keyword>
<name>A0ABP9V7X0_9DEIO</name>
<evidence type="ECO:0000313" key="5">
    <source>
        <dbReference type="Proteomes" id="UP001458946"/>
    </source>
</evidence>
<reference evidence="4 5" key="1">
    <citation type="submission" date="2024-02" db="EMBL/GenBank/DDBJ databases">
        <title>Deinococcus xinjiangensis NBRC 107630.</title>
        <authorList>
            <person name="Ichikawa N."/>
            <person name="Katano-Makiyama Y."/>
            <person name="Hidaka K."/>
        </authorList>
    </citation>
    <scope>NUCLEOTIDE SEQUENCE [LARGE SCALE GENOMIC DNA]</scope>
    <source>
        <strain evidence="4 5">NBRC 107630</strain>
    </source>
</reference>
<accession>A0ABP9V7X0</accession>
<dbReference type="SUPFAM" id="SSF48452">
    <property type="entry name" value="TPR-like"/>
    <property type="match status" value="1"/>
</dbReference>
<feature type="signal peptide" evidence="3">
    <location>
        <begin position="1"/>
        <end position="18"/>
    </location>
</feature>
<evidence type="ECO:0008006" key="6">
    <source>
        <dbReference type="Google" id="ProtNLM"/>
    </source>
</evidence>
<dbReference type="InterPro" id="IPR019734">
    <property type="entry name" value="TPR_rpt"/>
</dbReference>
<feature type="chain" id="PRO_5045637339" description="Tetratricopeptide repeat protein" evidence="3">
    <location>
        <begin position="19"/>
        <end position="696"/>
    </location>
</feature>
<dbReference type="InterPro" id="IPR011990">
    <property type="entry name" value="TPR-like_helical_dom_sf"/>
</dbReference>
<evidence type="ECO:0000256" key="1">
    <source>
        <dbReference type="PROSITE-ProRule" id="PRU00339"/>
    </source>
</evidence>
<feature type="transmembrane region" description="Helical" evidence="2">
    <location>
        <begin position="607"/>
        <end position="626"/>
    </location>
</feature>
<dbReference type="Gene3D" id="1.25.40.10">
    <property type="entry name" value="Tetratricopeptide repeat domain"/>
    <property type="match status" value="1"/>
</dbReference>
<feature type="repeat" description="TPR" evidence="1">
    <location>
        <begin position="474"/>
        <end position="507"/>
    </location>
</feature>
<evidence type="ECO:0000256" key="3">
    <source>
        <dbReference type="SAM" id="SignalP"/>
    </source>
</evidence>
<keyword evidence="3" id="KW-0732">Signal</keyword>
<protein>
    <recommendedName>
        <fullName evidence="6">Tetratricopeptide repeat protein</fullName>
    </recommendedName>
</protein>
<feature type="transmembrane region" description="Helical" evidence="2">
    <location>
        <begin position="664"/>
        <end position="683"/>
    </location>
</feature>
<evidence type="ECO:0000313" key="4">
    <source>
        <dbReference type="EMBL" id="GAA5501369.1"/>
    </source>
</evidence>
<sequence length="696" mass="75463">MRRWLVLLALLAGSSALADVTLEGRTLKSENGGRVLWQKEFPAVMGDLTQPLNFEGRSYIGVGPAVYAYAPDGTFVGRADLPALSTSLDSGGGTLGVSTQGDGYTERFTLGDPESNLNIPLQERAVMPPDPAVTGWLARVADAFPEAALPRAVRDFPANPFLALREAERLNHAGDRYAALSEVRRALRGQVPFPAWTALAVRLDRAGFPAAADLALEHAKRDAATRGIDPEVPVSREALLAYGNPSGYIGTLLAQNRLGRAEVWMNFLRELYPRFEGHSALYARYADLLQAQGRVGEAEEWRQFDRSLRGGTLYNLGSDDTSAVRDVARLATLALCVALLAAFLTLAARAWRQQGEDTKSYGGRLRSVWQRPMTRARLGILSYASLSERLTLTMLCVALLAALGGWQWANSTGEGLRAPALNIGTYGGGWYNAHLDDLDLRVTPDTALLSGLAAQLDGDDTAAREAYAGAGQDACALNNLGVIAQNRDDQPQALELYRAALAARPDLSAAAYNLGLDQHTPSTTFQRTYRRSQPRLCYPDRRNMARAVSGDLSVTLRRDLTNPLGFLGQKNQRMGWVMLLALALLLGLVFLLLVPRAASSARLGRPPLYRLLAVLFPGTSLIGNAWGGMLLLAWAATVAALLPLSGVVKFPLLPSPQQPSLRNTLLLGLLLTYGLNLLAFSLIEARVFRRRGELKE</sequence>
<keyword evidence="2" id="KW-0472">Membrane</keyword>
<keyword evidence="5" id="KW-1185">Reference proteome</keyword>
<organism evidence="4 5">
    <name type="scientific">Deinococcus xinjiangensis</name>
    <dbReference type="NCBI Taxonomy" id="457454"/>
    <lineage>
        <taxon>Bacteria</taxon>
        <taxon>Thermotogati</taxon>
        <taxon>Deinococcota</taxon>
        <taxon>Deinococci</taxon>
        <taxon>Deinococcales</taxon>
        <taxon>Deinococcaceae</taxon>
        <taxon>Deinococcus</taxon>
    </lineage>
</organism>
<feature type="transmembrane region" description="Helical" evidence="2">
    <location>
        <begin position="574"/>
        <end position="595"/>
    </location>
</feature>
<dbReference type="PROSITE" id="PS50005">
    <property type="entry name" value="TPR"/>
    <property type="match status" value="1"/>
</dbReference>
<gene>
    <name evidence="4" type="ORF">Dxin01_01101</name>
</gene>